<sequence length="217" mass="25262">MTAVFPHKNNTSMNKSNTLYWKTATDPAERIEVRLVLNSYIDNDNLYVGLESRSKENPECWESYTDITVNLNSLPPFHAYVDNRDCNRHVHDFLTNNRIAEPAGFEYQGFRMFRFNPDRLKELAPEQFKTISAKLPPQDDMIKDIIYQERHFPLRTVQDIHGIYLVSSKELEESLIEGVRNLDAAAYELLDGICLFCSTQELRYLTDAELIETIYAQ</sequence>
<dbReference type="AlphaFoldDB" id="A0A395UT96"/>
<protein>
    <submittedName>
        <fullName evidence="1">DUF4313 domain-containing protein</fullName>
    </submittedName>
</protein>
<dbReference type="EMBL" id="QRUD01000001">
    <property type="protein sequence ID" value="RGR43734.1"/>
    <property type="molecule type" value="Genomic_DNA"/>
</dbReference>
<name>A0A395UT96_PHOVU</name>
<reference evidence="1 2" key="1">
    <citation type="submission" date="2018-08" db="EMBL/GenBank/DDBJ databases">
        <title>A genome reference for cultivated species of the human gut microbiota.</title>
        <authorList>
            <person name="Zou Y."/>
            <person name="Xue W."/>
            <person name="Luo G."/>
        </authorList>
    </citation>
    <scope>NUCLEOTIDE SEQUENCE [LARGE SCALE GENOMIC DNA]</scope>
    <source>
        <strain evidence="1 2">AF25-30LB</strain>
    </source>
</reference>
<dbReference type="InterPro" id="IPR025462">
    <property type="entry name" value="DUF4313"/>
</dbReference>
<organism evidence="1 2">
    <name type="scientific">Phocaeicola vulgatus</name>
    <name type="common">Bacteroides vulgatus</name>
    <dbReference type="NCBI Taxonomy" id="821"/>
    <lineage>
        <taxon>Bacteria</taxon>
        <taxon>Pseudomonadati</taxon>
        <taxon>Bacteroidota</taxon>
        <taxon>Bacteroidia</taxon>
        <taxon>Bacteroidales</taxon>
        <taxon>Bacteroidaceae</taxon>
        <taxon>Phocaeicola</taxon>
    </lineage>
</organism>
<dbReference type="Pfam" id="PF14190">
    <property type="entry name" value="DUF4313"/>
    <property type="match status" value="1"/>
</dbReference>
<comment type="caution">
    <text evidence="1">The sequence shown here is derived from an EMBL/GenBank/DDBJ whole genome shotgun (WGS) entry which is preliminary data.</text>
</comment>
<gene>
    <name evidence="1" type="ORF">DWY53_00415</name>
</gene>
<evidence type="ECO:0000313" key="2">
    <source>
        <dbReference type="Proteomes" id="UP000266497"/>
    </source>
</evidence>
<accession>A0A395UT96</accession>
<dbReference type="Proteomes" id="UP000266497">
    <property type="component" value="Unassembled WGS sequence"/>
</dbReference>
<proteinExistence type="predicted"/>
<evidence type="ECO:0000313" key="1">
    <source>
        <dbReference type="EMBL" id="RGR43734.1"/>
    </source>
</evidence>